<dbReference type="PANTHER" id="PTHR43682">
    <property type="entry name" value="LACTATE UTILIZATION PROTEIN C"/>
    <property type="match status" value="1"/>
</dbReference>
<feature type="domain" description="LUD" evidence="1">
    <location>
        <begin position="52"/>
        <end position="225"/>
    </location>
</feature>
<dbReference type="InterPro" id="IPR024185">
    <property type="entry name" value="FTHF_cligase-like_sf"/>
</dbReference>
<protein>
    <submittedName>
        <fullName evidence="2">Lactate utilization protein C</fullName>
    </submittedName>
</protein>
<name>A0ABT4YQ43_9VIBR</name>
<dbReference type="Pfam" id="PF02589">
    <property type="entry name" value="LUD_dom"/>
    <property type="match status" value="1"/>
</dbReference>
<keyword evidence="3" id="KW-1185">Reference proteome</keyword>
<dbReference type="Proteomes" id="UP001210678">
    <property type="component" value="Unassembled WGS sequence"/>
</dbReference>
<gene>
    <name evidence="2" type="ORF">PGX00_08430</name>
</gene>
<evidence type="ECO:0000313" key="2">
    <source>
        <dbReference type="EMBL" id="MDB1123683.1"/>
    </source>
</evidence>
<dbReference type="EMBL" id="JAQLOI010000001">
    <property type="protein sequence ID" value="MDB1123683.1"/>
    <property type="molecule type" value="Genomic_DNA"/>
</dbReference>
<organism evidence="2 3">
    <name type="scientific">Vibrio algarum</name>
    <dbReference type="NCBI Taxonomy" id="3020714"/>
    <lineage>
        <taxon>Bacteria</taxon>
        <taxon>Pseudomonadati</taxon>
        <taxon>Pseudomonadota</taxon>
        <taxon>Gammaproteobacteria</taxon>
        <taxon>Vibrionales</taxon>
        <taxon>Vibrionaceae</taxon>
        <taxon>Vibrio</taxon>
    </lineage>
</organism>
<accession>A0ABT4YQ43</accession>
<proteinExistence type="predicted"/>
<evidence type="ECO:0000313" key="3">
    <source>
        <dbReference type="Proteomes" id="UP001210678"/>
    </source>
</evidence>
<dbReference type="RefSeq" id="WP_272135242.1">
    <property type="nucleotide sequence ID" value="NZ_JAQLOI010000001.1"/>
</dbReference>
<reference evidence="2 3" key="1">
    <citation type="submission" date="2023-01" db="EMBL/GenBank/DDBJ databases">
        <title>Vibrio sp. KJ40-1 sp.nov, isolated from marine algae.</title>
        <authorList>
            <person name="Butt M."/>
            <person name="Kim J.M.J."/>
            <person name="Jeon C.O.C."/>
        </authorList>
    </citation>
    <scope>NUCLEOTIDE SEQUENCE [LARGE SCALE GENOMIC DNA]</scope>
    <source>
        <strain evidence="2 3">KJ40-1</strain>
    </source>
</reference>
<dbReference type="InterPro" id="IPR003741">
    <property type="entry name" value="LUD_dom"/>
</dbReference>
<evidence type="ECO:0000259" key="1">
    <source>
        <dbReference type="Pfam" id="PF02589"/>
    </source>
</evidence>
<dbReference type="Gene3D" id="3.40.50.10420">
    <property type="entry name" value="NagB/RpiA/CoA transferase-like"/>
    <property type="match status" value="1"/>
</dbReference>
<dbReference type="SUPFAM" id="SSF100950">
    <property type="entry name" value="NagB/RpiA/CoA transferase-like"/>
    <property type="match status" value="1"/>
</dbReference>
<sequence length="228" mass="25218">MSLHNSQMGSQSARNNILQRLKQAKVQPLDKETQQYLPWGEVDQPNQADKTKRFVAMMTANHAEVMSISRNELQGAIQQVVAKKGCEKAAVGTSGKYHADFIQGIENLEVTQFTNKIEGWKTKLFEQVDVGITHTLNGIADTGALVLWPSIEEPRTLSLVPPCHIAVMDESTILSNFPEVMMKHQWNKSMPTNALLISGPSKTADIQQTLAYGAHGPSELVVLIIKDE</sequence>
<comment type="caution">
    <text evidence="2">The sequence shown here is derived from an EMBL/GenBank/DDBJ whole genome shotgun (WGS) entry which is preliminary data.</text>
</comment>
<dbReference type="InterPro" id="IPR037171">
    <property type="entry name" value="NagB/RpiA_transferase-like"/>
</dbReference>
<dbReference type="PANTHER" id="PTHR43682:SF1">
    <property type="entry name" value="LACTATE UTILIZATION PROTEIN C"/>
    <property type="match status" value="1"/>
</dbReference>